<evidence type="ECO:0000313" key="2">
    <source>
        <dbReference type="Proteomes" id="UP000828390"/>
    </source>
</evidence>
<dbReference type="Proteomes" id="UP000828390">
    <property type="component" value="Unassembled WGS sequence"/>
</dbReference>
<dbReference type="AlphaFoldDB" id="A0A9D4EGD7"/>
<protein>
    <submittedName>
        <fullName evidence="1">Uncharacterized protein</fullName>
    </submittedName>
</protein>
<accession>A0A9D4EGD7</accession>
<comment type="caution">
    <text evidence="1">The sequence shown here is derived from an EMBL/GenBank/DDBJ whole genome shotgun (WGS) entry which is preliminary data.</text>
</comment>
<sequence>MSTLSYGTAIPSFCGVVGITLLVAKECPPIETYLSGMVTKITCMRRERGLNPGRRTELSGNYYKKVKTPPPPNAYGFRQVNSKELQEILKRVTKATFSAKLHTEEQRQVNNYELLLSDGGRRSVASACGRRTASRISSTDTADGTVDSRSRRFTEREMLRHIRRLQRPTTATSLHSRGYTDSDEAQNLKEGKLVRARSADVSSHVAKSLVKLRRPTTATLAKTVHACHLCYDHENKKESDEPDAFDFDYCDEKVVLEEELDFIVERVSAPTFASNKSNISCQRSPGYIDEVKIRENLPLLSGLRRSKTVKEITNRLFPSRRHHGFAPQATTVVSY</sequence>
<organism evidence="1 2">
    <name type="scientific">Dreissena polymorpha</name>
    <name type="common">Zebra mussel</name>
    <name type="synonym">Mytilus polymorpha</name>
    <dbReference type="NCBI Taxonomy" id="45954"/>
    <lineage>
        <taxon>Eukaryota</taxon>
        <taxon>Metazoa</taxon>
        <taxon>Spiralia</taxon>
        <taxon>Lophotrochozoa</taxon>
        <taxon>Mollusca</taxon>
        <taxon>Bivalvia</taxon>
        <taxon>Autobranchia</taxon>
        <taxon>Heteroconchia</taxon>
        <taxon>Euheterodonta</taxon>
        <taxon>Imparidentia</taxon>
        <taxon>Neoheterodontei</taxon>
        <taxon>Myida</taxon>
        <taxon>Dreissenoidea</taxon>
        <taxon>Dreissenidae</taxon>
        <taxon>Dreissena</taxon>
    </lineage>
</organism>
<gene>
    <name evidence="1" type="ORF">DPMN_157051</name>
</gene>
<name>A0A9D4EGD7_DREPO</name>
<reference evidence="1" key="2">
    <citation type="submission" date="2020-11" db="EMBL/GenBank/DDBJ databases">
        <authorList>
            <person name="McCartney M.A."/>
            <person name="Auch B."/>
            <person name="Kono T."/>
            <person name="Mallez S."/>
            <person name="Becker A."/>
            <person name="Gohl D.M."/>
            <person name="Silverstein K.A.T."/>
            <person name="Koren S."/>
            <person name="Bechman K.B."/>
            <person name="Herman A."/>
            <person name="Abrahante J.E."/>
            <person name="Garbe J."/>
        </authorList>
    </citation>
    <scope>NUCLEOTIDE SEQUENCE</scope>
    <source>
        <strain evidence="1">Duluth1</strain>
        <tissue evidence="1">Whole animal</tissue>
    </source>
</reference>
<evidence type="ECO:0000313" key="1">
    <source>
        <dbReference type="EMBL" id="KAH3779251.1"/>
    </source>
</evidence>
<reference evidence="1" key="1">
    <citation type="journal article" date="2019" name="bioRxiv">
        <title>The Genome of the Zebra Mussel, Dreissena polymorpha: A Resource for Invasive Species Research.</title>
        <authorList>
            <person name="McCartney M.A."/>
            <person name="Auch B."/>
            <person name="Kono T."/>
            <person name="Mallez S."/>
            <person name="Zhang Y."/>
            <person name="Obille A."/>
            <person name="Becker A."/>
            <person name="Abrahante J.E."/>
            <person name="Garbe J."/>
            <person name="Badalamenti J.P."/>
            <person name="Herman A."/>
            <person name="Mangelson H."/>
            <person name="Liachko I."/>
            <person name="Sullivan S."/>
            <person name="Sone E.D."/>
            <person name="Koren S."/>
            <person name="Silverstein K.A.T."/>
            <person name="Beckman K.B."/>
            <person name="Gohl D.M."/>
        </authorList>
    </citation>
    <scope>NUCLEOTIDE SEQUENCE</scope>
    <source>
        <strain evidence="1">Duluth1</strain>
        <tissue evidence="1">Whole animal</tissue>
    </source>
</reference>
<keyword evidence="2" id="KW-1185">Reference proteome</keyword>
<proteinExistence type="predicted"/>
<dbReference type="EMBL" id="JAIWYP010000008">
    <property type="protein sequence ID" value="KAH3779251.1"/>
    <property type="molecule type" value="Genomic_DNA"/>
</dbReference>